<reference evidence="2 3" key="1">
    <citation type="submission" date="2019-06" db="EMBL/GenBank/DDBJ databases">
        <title>Whole genome shotgun sequence of Cellulomonas uda NBRC 3747.</title>
        <authorList>
            <person name="Hosoyama A."/>
            <person name="Uohara A."/>
            <person name="Ohji S."/>
            <person name="Ichikawa N."/>
        </authorList>
    </citation>
    <scope>NUCLEOTIDE SEQUENCE [LARGE SCALE GENOMIC DNA]</scope>
    <source>
        <strain evidence="2 3">NBRC 3747</strain>
    </source>
</reference>
<accession>A0A4Y3KE51</accession>
<evidence type="ECO:0000259" key="1">
    <source>
        <dbReference type="Pfam" id="PF03372"/>
    </source>
</evidence>
<dbReference type="PANTHER" id="PTHR11371:SF31">
    <property type="entry name" value="EXTRACELLULAR NUCLEASE"/>
    <property type="match status" value="1"/>
</dbReference>
<dbReference type="InterPro" id="IPR036691">
    <property type="entry name" value="Endo/exonu/phosph_ase_sf"/>
</dbReference>
<keyword evidence="3" id="KW-1185">Reference proteome</keyword>
<evidence type="ECO:0000313" key="2">
    <source>
        <dbReference type="EMBL" id="GEA81200.1"/>
    </source>
</evidence>
<dbReference type="CDD" id="cd10283">
    <property type="entry name" value="MnuA_DNase1-like"/>
    <property type="match status" value="1"/>
</dbReference>
<name>A0A4Y3KE51_CELUD</name>
<dbReference type="Gene3D" id="3.60.10.10">
    <property type="entry name" value="Endonuclease/exonuclease/phosphatase"/>
    <property type="match status" value="1"/>
</dbReference>
<dbReference type="GO" id="GO:0003824">
    <property type="term" value="F:catalytic activity"/>
    <property type="evidence" value="ECO:0007669"/>
    <property type="project" value="InterPro"/>
</dbReference>
<gene>
    <name evidence="2" type="ORF">CUD01_16440</name>
</gene>
<dbReference type="Proteomes" id="UP000315842">
    <property type="component" value="Unassembled WGS sequence"/>
</dbReference>
<organism evidence="2 3">
    <name type="scientific">Cellulomonas uda</name>
    <dbReference type="NCBI Taxonomy" id="1714"/>
    <lineage>
        <taxon>Bacteria</taxon>
        <taxon>Bacillati</taxon>
        <taxon>Actinomycetota</taxon>
        <taxon>Actinomycetes</taxon>
        <taxon>Micrococcales</taxon>
        <taxon>Cellulomonadaceae</taxon>
        <taxon>Cellulomonas</taxon>
    </lineage>
</organism>
<dbReference type="SUPFAM" id="SSF56219">
    <property type="entry name" value="DNase I-like"/>
    <property type="match status" value="1"/>
</dbReference>
<feature type="domain" description="Endonuclease/exonuclease/phosphatase" evidence="1">
    <location>
        <begin position="38"/>
        <end position="312"/>
    </location>
</feature>
<proteinExistence type="predicted"/>
<dbReference type="PANTHER" id="PTHR11371">
    <property type="entry name" value="DEOXYRIBONUCLEASE"/>
    <property type="match status" value="1"/>
</dbReference>
<comment type="caution">
    <text evidence="2">The sequence shown here is derived from an EMBL/GenBank/DDBJ whole genome shotgun (WGS) entry which is preliminary data.</text>
</comment>
<dbReference type="AlphaFoldDB" id="A0A4Y3KE51"/>
<dbReference type="Pfam" id="PF03372">
    <property type="entry name" value="Exo_endo_phos"/>
    <property type="match status" value="1"/>
</dbReference>
<protein>
    <recommendedName>
        <fullName evidence="1">Endonuclease/exonuclease/phosphatase domain-containing protein</fullName>
    </recommendedName>
</protein>
<dbReference type="InterPro" id="IPR005135">
    <property type="entry name" value="Endo/exonuclease/phosphatase"/>
</dbReference>
<evidence type="ECO:0000313" key="3">
    <source>
        <dbReference type="Proteomes" id="UP000315842"/>
    </source>
</evidence>
<sequence length="322" mass="35596">MPTGPPATPDQVVAQVEALRAQVRAAVPPRTDDNLLIGTWNLRAFGDVSPTWAAGPRTSPKRDWTAVALVAAVVEQLDVVALQEVRRSTGALRVLRSRLGPTWRVLASDVTEGSAGNGERLAFLYDSSRVEPSGLVGEIVLPPVAGRAADQFARTPYAVGFERVRAAGDAREPVSFVLTTVHVLWGTPAARVVEIEQFAQWMRRWADREDDWSSNLLVLGDFNLDRLGNPLYEAFVSTGLWAPSELDQVPRTIFDDDNDRHFYDQVAWFSEPTGASLLEGLTYTRRAGGFDFLPHVFPGLSRTEVSWRVSDHYPLWVEFAVA</sequence>
<dbReference type="EMBL" id="BJLP01000024">
    <property type="protein sequence ID" value="GEA81200.1"/>
    <property type="molecule type" value="Genomic_DNA"/>
</dbReference>